<dbReference type="EMBL" id="CABMJJ010000003">
    <property type="protein sequence ID" value="VVC02883.1"/>
    <property type="molecule type" value="Genomic_DNA"/>
</dbReference>
<comment type="caution">
    <text evidence="1">The sequence shown here is derived from an EMBL/GenBank/DDBJ whole genome shotgun (WGS) entry which is preliminary data.</text>
</comment>
<reference evidence="1 2" key="1">
    <citation type="submission" date="2019-08" db="EMBL/GenBank/DDBJ databases">
        <authorList>
            <person name="Vazquez-Campos X."/>
        </authorList>
    </citation>
    <scope>NUCLEOTIDE SEQUENCE [LARGE SCALE GENOMIC DNA]</scope>
    <source>
        <strain evidence="1">LFW-283_2</strain>
    </source>
</reference>
<evidence type="ECO:0000313" key="2">
    <source>
        <dbReference type="Proteomes" id="UP000789941"/>
    </source>
</evidence>
<evidence type="ECO:0000313" key="1">
    <source>
        <dbReference type="EMBL" id="VVC02883.1"/>
    </source>
</evidence>
<proteinExistence type="predicted"/>
<organism evidence="1 2">
    <name type="scientific">Candidatus Bilamarchaeum dharawalense</name>
    <dbReference type="NCBI Taxonomy" id="2885759"/>
    <lineage>
        <taxon>Archaea</taxon>
        <taxon>Candidatus Micrarchaeota</taxon>
        <taxon>Candidatus Micrarchaeia</taxon>
        <taxon>Candidatus Anstonellales</taxon>
        <taxon>Candidatus Bilamarchaeaceae</taxon>
        <taxon>Candidatus Bilamarchaeum</taxon>
    </lineage>
</organism>
<dbReference type="Proteomes" id="UP000789941">
    <property type="component" value="Unassembled WGS sequence"/>
</dbReference>
<dbReference type="AlphaFoldDB" id="A0A5E4LPF3"/>
<protein>
    <submittedName>
        <fullName evidence="1">Uncharacterized protein</fullName>
    </submittedName>
</protein>
<sequence length="526" mass="59417">MSERLVPSEERRGSVQQPVYTVARTQTEMIGNQVGHFFERESRMYTLGGVPSGDFQQTMEKIREEKNPAQRARMFLDFVYQLSEIYRVSPDKVNGFGIKYEKEASDPTKILETRQFNCLSGNFSFGCFVKTLAADADVEATVVMREVVSVSGSDYAGHVCGQITIKGAELIFDITNGDKKPLKFERQEKPNEYKTGGFRYVFGASYDINDTTLYAAQIQEKLVAGRELAPKEVAFLMKMDAVFLTYIIGSIELTSPQTMEKIAARIDEITNPNARLRLSLYMVEYYNEKGEVEKAKKYARIAAKALNQVIDQGKANELKLSPYLTNAAIAFTLIADEKKVETAILYKMMIVTLGLGNTYELSSARTDDARSSEEFFTTLAMTFQKRKAFVFRPETRDGMKMYLLENMAIAKALKLLEKNDFGKTDDGKLIKKQLTERLQENCREMGLSYTALANVTEQLLFNLSMQGGYRDSPETRYQVLLAKFGRIWDAVTGDTQALANLGNLYVGDKEGLADLTKWIDRVKKLS</sequence>
<name>A0A5E4LPF3_9ARCH</name>
<accession>A0A5E4LPF3</accession>
<gene>
    <name evidence="1" type="ORF">LFW2832_01290</name>
</gene>